<protein>
    <submittedName>
        <fullName evidence="4">YafY family transcriptional regulator</fullName>
    </submittedName>
</protein>
<dbReference type="InterPro" id="IPR013196">
    <property type="entry name" value="HTH_11"/>
</dbReference>
<dbReference type="InterPro" id="IPR051534">
    <property type="entry name" value="CBASS_pafABC_assoc_protein"/>
</dbReference>
<sequence>MPRPTARVLALLELLQSGGVRTARQLADRLGVDERTVRRYVEHLLELEVPVETLRGRFGGYRIGSGYRVPPLMLTDEEAVAVVLGLAASARSGPSAAVRTAAETASAKVRRVLPAPVAEQVAGLLDVRTSAPEPRPSATPADRITVASAAAAERRPLLVRHRRGEEVSERHVQPWGVVEHGGRWYLVGPDSASGEVRTFRLDRVEHLEPLDGGFTVPDGFDPVREVLASIASAPRDHAVRVLVRASEDRIRRHLPAAVARLRPVPAGEAGKEGWVRVRLEARSLDWVAGVLAALDAPFRVEQPEPLRREVRALAERLLERTA</sequence>
<dbReference type="PANTHER" id="PTHR34580">
    <property type="match status" value="1"/>
</dbReference>
<accession>A0A3A1U2D6</accession>
<keyword evidence="2" id="KW-0804">Transcription</keyword>
<dbReference type="Pfam" id="PF13280">
    <property type="entry name" value="WYL"/>
    <property type="match status" value="1"/>
</dbReference>
<reference evidence="5" key="1">
    <citation type="submission" date="2018-09" db="EMBL/GenBank/DDBJ databases">
        <authorList>
            <person name="Kim I."/>
        </authorList>
    </citation>
    <scope>NUCLEOTIDE SEQUENCE [LARGE SCALE GENOMIC DNA]</scope>
    <source>
        <strain evidence="5">DD4a</strain>
    </source>
</reference>
<gene>
    <name evidence="4" type="ORF">D1781_04755</name>
</gene>
<dbReference type="EMBL" id="QXTG01000001">
    <property type="protein sequence ID" value="RIX30721.1"/>
    <property type="molecule type" value="Genomic_DNA"/>
</dbReference>
<dbReference type="InterPro" id="IPR026881">
    <property type="entry name" value="WYL_dom"/>
</dbReference>
<proteinExistence type="predicted"/>
<dbReference type="Pfam" id="PF08279">
    <property type="entry name" value="HTH_11"/>
    <property type="match status" value="1"/>
</dbReference>
<dbReference type="Pfam" id="PF25583">
    <property type="entry name" value="WCX"/>
    <property type="match status" value="1"/>
</dbReference>
<evidence type="ECO:0000259" key="3">
    <source>
        <dbReference type="PROSITE" id="PS51000"/>
    </source>
</evidence>
<dbReference type="PROSITE" id="PS51000">
    <property type="entry name" value="HTH_DEOR_2"/>
    <property type="match status" value="1"/>
</dbReference>
<dbReference type="InterPro" id="IPR057727">
    <property type="entry name" value="WCX_dom"/>
</dbReference>
<dbReference type="InterPro" id="IPR001034">
    <property type="entry name" value="DeoR_HTH"/>
</dbReference>
<comment type="caution">
    <text evidence="4">The sequence shown here is derived from an EMBL/GenBank/DDBJ whole genome shotgun (WGS) entry which is preliminary data.</text>
</comment>
<dbReference type="InterPro" id="IPR036388">
    <property type="entry name" value="WH-like_DNA-bd_sf"/>
</dbReference>
<evidence type="ECO:0000313" key="5">
    <source>
        <dbReference type="Proteomes" id="UP000265742"/>
    </source>
</evidence>
<dbReference type="PROSITE" id="PS52050">
    <property type="entry name" value="WYL"/>
    <property type="match status" value="1"/>
</dbReference>
<name>A0A3A1U2D6_9MICO</name>
<dbReference type="Proteomes" id="UP000265742">
    <property type="component" value="Unassembled WGS sequence"/>
</dbReference>
<keyword evidence="1" id="KW-0805">Transcription regulation</keyword>
<evidence type="ECO:0000313" key="4">
    <source>
        <dbReference type="EMBL" id="RIX30721.1"/>
    </source>
</evidence>
<evidence type="ECO:0000256" key="1">
    <source>
        <dbReference type="ARBA" id="ARBA00023015"/>
    </source>
</evidence>
<dbReference type="AlphaFoldDB" id="A0A3A1U2D6"/>
<dbReference type="InterPro" id="IPR028349">
    <property type="entry name" value="PafC-like"/>
</dbReference>
<dbReference type="RefSeq" id="WP_119481082.1">
    <property type="nucleotide sequence ID" value="NZ_QXTG01000001.1"/>
</dbReference>
<dbReference type="PANTHER" id="PTHR34580:SF3">
    <property type="entry name" value="PROTEIN PAFB"/>
    <property type="match status" value="1"/>
</dbReference>
<dbReference type="InterPro" id="IPR036390">
    <property type="entry name" value="WH_DNA-bd_sf"/>
</dbReference>
<evidence type="ECO:0000256" key="2">
    <source>
        <dbReference type="ARBA" id="ARBA00023163"/>
    </source>
</evidence>
<feature type="domain" description="HTH deoR-type" evidence="3">
    <location>
        <begin position="4"/>
        <end position="63"/>
    </location>
</feature>
<keyword evidence="5" id="KW-1185">Reference proteome</keyword>
<dbReference type="GO" id="GO:0003700">
    <property type="term" value="F:DNA-binding transcription factor activity"/>
    <property type="evidence" value="ECO:0007669"/>
    <property type="project" value="InterPro"/>
</dbReference>
<dbReference type="PIRSF" id="PIRSF016838">
    <property type="entry name" value="PafC"/>
    <property type="match status" value="1"/>
</dbReference>
<dbReference type="OrthoDB" id="8555652at2"/>
<organism evidence="4 5">
    <name type="scientific">Amnibacterium setariae</name>
    <dbReference type="NCBI Taxonomy" id="2306585"/>
    <lineage>
        <taxon>Bacteria</taxon>
        <taxon>Bacillati</taxon>
        <taxon>Actinomycetota</taxon>
        <taxon>Actinomycetes</taxon>
        <taxon>Micrococcales</taxon>
        <taxon>Microbacteriaceae</taxon>
        <taxon>Amnibacterium</taxon>
    </lineage>
</organism>
<dbReference type="SUPFAM" id="SSF46785">
    <property type="entry name" value="Winged helix' DNA-binding domain"/>
    <property type="match status" value="1"/>
</dbReference>
<dbReference type="Gene3D" id="1.10.10.10">
    <property type="entry name" value="Winged helix-like DNA-binding domain superfamily/Winged helix DNA-binding domain"/>
    <property type="match status" value="1"/>
</dbReference>